<dbReference type="OrthoDB" id="270728at2759"/>
<dbReference type="Pfam" id="PF01507">
    <property type="entry name" value="PAPS_reduct"/>
    <property type="match status" value="1"/>
</dbReference>
<reference evidence="14 15" key="1">
    <citation type="journal article" date="2016" name="Mol. Biol. Evol.">
        <title>Comparative Genomics of Early-Diverging Mushroom-Forming Fungi Provides Insights into the Origins of Lignocellulose Decay Capabilities.</title>
        <authorList>
            <person name="Nagy L.G."/>
            <person name="Riley R."/>
            <person name="Tritt A."/>
            <person name="Adam C."/>
            <person name="Daum C."/>
            <person name="Floudas D."/>
            <person name="Sun H."/>
            <person name="Yadav J.S."/>
            <person name="Pangilinan J."/>
            <person name="Larsson K.H."/>
            <person name="Matsuura K."/>
            <person name="Barry K."/>
            <person name="Labutti K."/>
            <person name="Kuo R."/>
            <person name="Ohm R.A."/>
            <person name="Bhattacharya S.S."/>
            <person name="Shirouzu T."/>
            <person name="Yoshinaga Y."/>
            <person name="Martin F.M."/>
            <person name="Grigoriev I.V."/>
            <person name="Hibbett D.S."/>
        </authorList>
    </citation>
    <scope>NUCLEOTIDE SEQUENCE [LARGE SCALE GENOMIC DNA]</scope>
    <source>
        <strain evidence="14 15">TUFC12733</strain>
    </source>
</reference>
<evidence type="ECO:0000256" key="7">
    <source>
        <dbReference type="ARBA" id="ARBA00022741"/>
    </source>
</evidence>
<dbReference type="SUPFAM" id="SSF52402">
    <property type="entry name" value="Adenine nucleotide alpha hydrolases-like"/>
    <property type="match status" value="1"/>
</dbReference>
<evidence type="ECO:0000256" key="11">
    <source>
        <dbReference type="ARBA" id="ARBA00031871"/>
    </source>
</evidence>
<evidence type="ECO:0000256" key="4">
    <source>
        <dbReference type="ARBA" id="ARBA00022643"/>
    </source>
</evidence>
<keyword evidence="9" id="KW-0067">ATP-binding</keyword>
<dbReference type="GO" id="GO:0003919">
    <property type="term" value="F:FMN adenylyltransferase activity"/>
    <property type="evidence" value="ECO:0007669"/>
    <property type="project" value="UniProtKB-EC"/>
</dbReference>
<feature type="non-terminal residue" evidence="14">
    <location>
        <position position="1"/>
    </location>
</feature>
<name>A0A167PR34_CALVF</name>
<evidence type="ECO:0000256" key="8">
    <source>
        <dbReference type="ARBA" id="ARBA00022827"/>
    </source>
</evidence>
<dbReference type="CDD" id="cd23948">
    <property type="entry name" value="FAD_synthase"/>
    <property type="match status" value="1"/>
</dbReference>
<comment type="pathway">
    <text evidence="1">Cofactor biosynthesis; FAD biosynthesis; FAD from FMN: step 1/1.</text>
</comment>
<evidence type="ECO:0000256" key="10">
    <source>
        <dbReference type="ARBA" id="ARBA00031145"/>
    </source>
</evidence>
<sequence length="232" mass="25565">AVYAYARSPAPTGDDLQPLVREAVDVIERALEEHGEEHVAISFNGGKDCTVLLHLLAAVLLHLHPTTTTSAAAAPWPPIPSIYVSQPSPFPLMESFVHTSETYYTLSLHRTSGLGMKAALASYLSLRPQTTAVMVGTRRGDPHGATLEFCQPTDAGWPVFVRVHPVINWGYADVWKFLRRWEVPYCELYDQGYTSLGSTYNTHPNPALLSPSGTGFRPAYELEDESLERAGR</sequence>
<comment type="catalytic activity">
    <reaction evidence="12">
        <text>FMN + ATP + H(+) = FAD + diphosphate</text>
        <dbReference type="Rhea" id="RHEA:17237"/>
        <dbReference type="ChEBI" id="CHEBI:15378"/>
        <dbReference type="ChEBI" id="CHEBI:30616"/>
        <dbReference type="ChEBI" id="CHEBI:33019"/>
        <dbReference type="ChEBI" id="CHEBI:57692"/>
        <dbReference type="ChEBI" id="CHEBI:58210"/>
        <dbReference type="EC" id="2.7.7.2"/>
    </reaction>
</comment>
<gene>
    <name evidence="14" type="ORF">CALVIDRAFT_464785</name>
</gene>
<dbReference type="InterPro" id="IPR002500">
    <property type="entry name" value="PAPS_reduct_dom"/>
</dbReference>
<evidence type="ECO:0000256" key="2">
    <source>
        <dbReference type="ARBA" id="ARBA00012393"/>
    </source>
</evidence>
<dbReference type="GO" id="GO:0005524">
    <property type="term" value="F:ATP binding"/>
    <property type="evidence" value="ECO:0007669"/>
    <property type="project" value="UniProtKB-KW"/>
</dbReference>
<keyword evidence="7" id="KW-0547">Nucleotide-binding</keyword>
<dbReference type="Proteomes" id="UP000076738">
    <property type="component" value="Unassembled WGS sequence"/>
</dbReference>
<evidence type="ECO:0000256" key="3">
    <source>
        <dbReference type="ARBA" id="ARBA00022630"/>
    </source>
</evidence>
<feature type="non-terminal residue" evidence="14">
    <location>
        <position position="232"/>
    </location>
</feature>
<keyword evidence="15" id="KW-1185">Reference proteome</keyword>
<keyword evidence="6" id="KW-0548">Nucleotidyltransferase</keyword>
<evidence type="ECO:0000256" key="1">
    <source>
        <dbReference type="ARBA" id="ARBA00004726"/>
    </source>
</evidence>
<accession>A0A167PR34</accession>
<keyword evidence="5" id="KW-0808">Transferase</keyword>
<dbReference type="PANTHER" id="PTHR23293:SF9">
    <property type="entry name" value="FAD SYNTHASE"/>
    <property type="match status" value="1"/>
</dbReference>
<evidence type="ECO:0000259" key="13">
    <source>
        <dbReference type="Pfam" id="PF01507"/>
    </source>
</evidence>
<dbReference type="PANTHER" id="PTHR23293">
    <property type="entry name" value="FAD SYNTHETASE-RELATED FMN ADENYLYLTRANSFERASE"/>
    <property type="match status" value="1"/>
</dbReference>
<evidence type="ECO:0000256" key="5">
    <source>
        <dbReference type="ARBA" id="ARBA00022679"/>
    </source>
</evidence>
<dbReference type="GO" id="GO:0016787">
    <property type="term" value="F:hydrolase activity"/>
    <property type="evidence" value="ECO:0007669"/>
    <property type="project" value="UniProtKB-KW"/>
</dbReference>
<evidence type="ECO:0000313" key="14">
    <source>
        <dbReference type="EMBL" id="KZO99046.1"/>
    </source>
</evidence>
<dbReference type="EMBL" id="KV417273">
    <property type="protein sequence ID" value="KZO99046.1"/>
    <property type="molecule type" value="Genomic_DNA"/>
</dbReference>
<keyword evidence="14" id="KW-0378">Hydrolase</keyword>
<evidence type="ECO:0000256" key="6">
    <source>
        <dbReference type="ARBA" id="ARBA00022695"/>
    </source>
</evidence>
<evidence type="ECO:0000313" key="15">
    <source>
        <dbReference type="Proteomes" id="UP000076738"/>
    </source>
</evidence>
<feature type="domain" description="Phosphoadenosine phosphosulphate reductase" evidence="13">
    <location>
        <begin position="129"/>
        <end position="204"/>
    </location>
</feature>
<organism evidence="14 15">
    <name type="scientific">Calocera viscosa (strain TUFC12733)</name>
    <dbReference type="NCBI Taxonomy" id="1330018"/>
    <lineage>
        <taxon>Eukaryota</taxon>
        <taxon>Fungi</taxon>
        <taxon>Dikarya</taxon>
        <taxon>Basidiomycota</taxon>
        <taxon>Agaricomycotina</taxon>
        <taxon>Dacrymycetes</taxon>
        <taxon>Dacrymycetales</taxon>
        <taxon>Dacrymycetaceae</taxon>
        <taxon>Calocera</taxon>
    </lineage>
</organism>
<dbReference type="EC" id="2.7.7.2" evidence="2"/>
<dbReference type="STRING" id="1330018.A0A167PR34"/>
<keyword evidence="8" id="KW-0274">FAD</keyword>
<dbReference type="GO" id="GO:0006747">
    <property type="term" value="P:FAD biosynthetic process"/>
    <property type="evidence" value="ECO:0007669"/>
    <property type="project" value="TreeGrafter"/>
</dbReference>
<keyword evidence="3" id="KW-0285">Flavoprotein</keyword>
<dbReference type="Gene3D" id="3.40.50.620">
    <property type="entry name" value="HUPs"/>
    <property type="match status" value="1"/>
</dbReference>
<protein>
    <recommendedName>
        <fullName evidence="2">FAD synthase</fullName>
        <ecNumber evidence="2">2.7.7.2</ecNumber>
    </recommendedName>
    <alternativeName>
        <fullName evidence="10">FAD pyrophosphorylase</fullName>
    </alternativeName>
    <alternativeName>
        <fullName evidence="11">FMN adenylyltransferase</fullName>
    </alternativeName>
</protein>
<dbReference type="InterPro" id="IPR014729">
    <property type="entry name" value="Rossmann-like_a/b/a_fold"/>
</dbReference>
<dbReference type="AlphaFoldDB" id="A0A167PR34"/>
<evidence type="ECO:0000256" key="9">
    <source>
        <dbReference type="ARBA" id="ARBA00022840"/>
    </source>
</evidence>
<keyword evidence="4" id="KW-0288">FMN</keyword>
<proteinExistence type="predicted"/>
<evidence type="ECO:0000256" key="12">
    <source>
        <dbReference type="ARBA" id="ARBA00049494"/>
    </source>
</evidence>